<dbReference type="InterPro" id="IPR001436">
    <property type="entry name" value="Alpha-crystallin/sHSP_animal"/>
</dbReference>
<evidence type="ECO:0000313" key="6">
    <source>
        <dbReference type="Proteomes" id="UP001168821"/>
    </source>
</evidence>
<reference evidence="5" key="1">
    <citation type="journal article" date="2023" name="G3 (Bethesda)">
        <title>Whole genome assemblies of Zophobas morio and Tenebrio molitor.</title>
        <authorList>
            <person name="Kaur S."/>
            <person name="Stinson S.A."/>
            <person name="diCenzo G.C."/>
        </authorList>
    </citation>
    <scope>NUCLEOTIDE SEQUENCE</scope>
    <source>
        <strain evidence="5">QUZm001</strain>
    </source>
</reference>
<dbReference type="AlphaFoldDB" id="A0AA38INC9"/>
<evidence type="ECO:0000259" key="4">
    <source>
        <dbReference type="PROSITE" id="PS01031"/>
    </source>
</evidence>
<dbReference type="SUPFAM" id="SSF49764">
    <property type="entry name" value="HSP20-like chaperones"/>
    <property type="match status" value="1"/>
</dbReference>
<dbReference type="GO" id="GO:0005737">
    <property type="term" value="C:cytoplasm"/>
    <property type="evidence" value="ECO:0007669"/>
    <property type="project" value="TreeGrafter"/>
</dbReference>
<dbReference type="PANTHER" id="PTHR45640">
    <property type="entry name" value="HEAT SHOCK PROTEIN HSP-12.2-RELATED"/>
    <property type="match status" value="1"/>
</dbReference>
<dbReference type="GO" id="GO:0042026">
    <property type="term" value="P:protein refolding"/>
    <property type="evidence" value="ECO:0007669"/>
    <property type="project" value="TreeGrafter"/>
</dbReference>
<feature type="region of interest" description="Disordered" evidence="3">
    <location>
        <begin position="1"/>
        <end position="27"/>
    </location>
</feature>
<name>A0AA38INC9_9CUCU</name>
<evidence type="ECO:0000256" key="3">
    <source>
        <dbReference type="SAM" id="MobiDB-lite"/>
    </source>
</evidence>
<dbReference type="CDD" id="cd06526">
    <property type="entry name" value="metazoan_ACD"/>
    <property type="match status" value="1"/>
</dbReference>
<keyword evidence="6" id="KW-1185">Reference proteome</keyword>
<dbReference type="Gene3D" id="2.60.40.790">
    <property type="match status" value="1"/>
</dbReference>
<sequence>MSAENKEEGVVSPVNEEPPGSKTQGTLIPVTQKQLSAVEDPLFEHVRGKAKTWLQTPAVRTGKEMDSVYFNEDRFELMIDTRGYNPEDLKCTVGPNSVEVTAQRQEISTTAQRCMATSRSYQLPQNVLPQQAVCCLSTEGILLVAVPWQK</sequence>
<comment type="similarity">
    <text evidence="1 2">Belongs to the small heat shock protein (HSP20) family.</text>
</comment>
<dbReference type="EMBL" id="JALNTZ010000003">
    <property type="protein sequence ID" value="KAJ3658690.1"/>
    <property type="molecule type" value="Genomic_DNA"/>
</dbReference>
<dbReference type="Proteomes" id="UP001168821">
    <property type="component" value="Unassembled WGS sequence"/>
</dbReference>
<comment type="caution">
    <text evidence="5">The sequence shown here is derived from an EMBL/GenBank/DDBJ whole genome shotgun (WGS) entry which is preliminary data.</text>
</comment>
<dbReference type="InterPro" id="IPR002068">
    <property type="entry name" value="A-crystallin/Hsp20_dom"/>
</dbReference>
<dbReference type="GO" id="GO:0009408">
    <property type="term" value="P:response to heat"/>
    <property type="evidence" value="ECO:0007669"/>
    <property type="project" value="TreeGrafter"/>
</dbReference>
<feature type="domain" description="SHSP" evidence="4">
    <location>
        <begin position="56"/>
        <end position="150"/>
    </location>
</feature>
<dbReference type="GO" id="GO:0051082">
    <property type="term" value="F:unfolded protein binding"/>
    <property type="evidence" value="ECO:0007669"/>
    <property type="project" value="TreeGrafter"/>
</dbReference>
<dbReference type="InterPro" id="IPR008978">
    <property type="entry name" value="HSP20-like_chaperone"/>
</dbReference>
<organism evidence="5 6">
    <name type="scientific">Zophobas morio</name>
    <dbReference type="NCBI Taxonomy" id="2755281"/>
    <lineage>
        <taxon>Eukaryota</taxon>
        <taxon>Metazoa</taxon>
        <taxon>Ecdysozoa</taxon>
        <taxon>Arthropoda</taxon>
        <taxon>Hexapoda</taxon>
        <taxon>Insecta</taxon>
        <taxon>Pterygota</taxon>
        <taxon>Neoptera</taxon>
        <taxon>Endopterygota</taxon>
        <taxon>Coleoptera</taxon>
        <taxon>Polyphaga</taxon>
        <taxon>Cucujiformia</taxon>
        <taxon>Tenebrionidae</taxon>
        <taxon>Zophobas</taxon>
    </lineage>
</organism>
<dbReference type="GO" id="GO:0005634">
    <property type="term" value="C:nucleus"/>
    <property type="evidence" value="ECO:0007669"/>
    <property type="project" value="TreeGrafter"/>
</dbReference>
<evidence type="ECO:0000256" key="2">
    <source>
        <dbReference type="RuleBase" id="RU003616"/>
    </source>
</evidence>
<proteinExistence type="inferred from homology"/>
<accession>A0AA38INC9</accession>
<dbReference type="PANTHER" id="PTHR45640:SF34">
    <property type="entry name" value="PROTEIN LETHAL(2)ESSENTIAL FOR LIFE"/>
    <property type="match status" value="1"/>
</dbReference>
<protein>
    <recommendedName>
        <fullName evidence="4">SHSP domain-containing protein</fullName>
    </recommendedName>
</protein>
<dbReference type="PROSITE" id="PS01031">
    <property type="entry name" value="SHSP"/>
    <property type="match status" value="1"/>
</dbReference>
<gene>
    <name evidence="5" type="ORF">Zmor_010415</name>
</gene>
<dbReference type="Pfam" id="PF00011">
    <property type="entry name" value="HSP20"/>
    <property type="match status" value="1"/>
</dbReference>
<evidence type="ECO:0000256" key="1">
    <source>
        <dbReference type="PROSITE-ProRule" id="PRU00285"/>
    </source>
</evidence>
<evidence type="ECO:0000313" key="5">
    <source>
        <dbReference type="EMBL" id="KAJ3658690.1"/>
    </source>
</evidence>